<reference evidence="3 4" key="1">
    <citation type="submission" date="2015-07" db="EMBL/GenBank/DDBJ databases">
        <title>Complete genome sequence of Mycobacterium goodii X7B, a facultative thermophilic biodesulfurizing bacterium.</title>
        <authorList>
            <person name="Yu B."/>
            <person name="Li F."/>
            <person name="Xu P."/>
        </authorList>
    </citation>
    <scope>NUCLEOTIDE SEQUENCE [LARGE SCALE GENOMIC DNA]</scope>
    <source>
        <strain evidence="3 4">X7B</strain>
    </source>
</reference>
<dbReference type="CDD" id="cd02233">
    <property type="entry name" value="cupin_HNL-like"/>
    <property type="match status" value="1"/>
</dbReference>
<name>A0A0K0XGE5_MYCGD</name>
<organism evidence="3 4">
    <name type="scientific">Mycolicibacterium goodii</name>
    <name type="common">Mycobacterium goodii</name>
    <dbReference type="NCBI Taxonomy" id="134601"/>
    <lineage>
        <taxon>Bacteria</taxon>
        <taxon>Bacillati</taxon>
        <taxon>Actinomycetota</taxon>
        <taxon>Actinomycetes</taxon>
        <taxon>Mycobacteriales</taxon>
        <taxon>Mycobacteriaceae</taxon>
        <taxon>Mycolicibacterium</taxon>
    </lineage>
</organism>
<evidence type="ECO:0000256" key="1">
    <source>
        <dbReference type="SAM" id="MobiDB-lite"/>
    </source>
</evidence>
<dbReference type="KEGG" id="mgo:AFA91_19670"/>
<dbReference type="InterPro" id="IPR014710">
    <property type="entry name" value="RmlC-like_jellyroll"/>
</dbReference>
<dbReference type="PANTHER" id="PTHR43698">
    <property type="entry name" value="RIBD C-TERMINAL DOMAIN CONTAINING PROTEIN"/>
    <property type="match status" value="1"/>
</dbReference>
<gene>
    <name evidence="3" type="ORF">AFA91_19670</name>
</gene>
<proteinExistence type="predicted"/>
<evidence type="ECO:0000259" key="2">
    <source>
        <dbReference type="Pfam" id="PF07883"/>
    </source>
</evidence>
<dbReference type="InterPro" id="IPR047263">
    <property type="entry name" value="HNL-like_cupin"/>
</dbReference>
<dbReference type="AlphaFoldDB" id="A0A0K0XGE5"/>
<feature type="region of interest" description="Disordered" evidence="1">
    <location>
        <begin position="18"/>
        <end position="45"/>
    </location>
</feature>
<dbReference type="Pfam" id="PF07883">
    <property type="entry name" value="Cupin_2"/>
    <property type="match status" value="1"/>
</dbReference>
<dbReference type="PATRIC" id="fig|134601.6.peg.4073"/>
<dbReference type="SUPFAM" id="SSF51182">
    <property type="entry name" value="RmlC-like cupins"/>
    <property type="match status" value="1"/>
</dbReference>
<dbReference type="InterPro" id="IPR011051">
    <property type="entry name" value="RmlC_Cupin_sf"/>
</dbReference>
<dbReference type="EMBL" id="CP012150">
    <property type="protein sequence ID" value="AKS36478.1"/>
    <property type="molecule type" value="Genomic_DNA"/>
</dbReference>
<feature type="domain" description="Cupin type-2" evidence="2">
    <location>
        <begin position="62"/>
        <end position="123"/>
    </location>
</feature>
<feature type="compositionally biased region" description="Polar residues" evidence="1">
    <location>
        <begin position="29"/>
        <end position="40"/>
    </location>
</feature>
<accession>A0A0K0XGE5</accession>
<evidence type="ECO:0000313" key="4">
    <source>
        <dbReference type="Proteomes" id="UP000062255"/>
    </source>
</evidence>
<sequence length="151" mass="15976">MLVIAVLGAGVAPAHADRPEIEVSPDGSRASQPVAPTNFTGEAHSKPLFDATDYSDMSGGQVSFEPGARTAWHSHPAGQTLIITEGVGWVQSWGGPKQQMTPGDVVRIPPGVKHWHGAKAGDDMTHIAIAEAVDGVRVTWMEQVTEAQYLS</sequence>
<dbReference type="Gene3D" id="2.60.120.10">
    <property type="entry name" value="Jelly Rolls"/>
    <property type="match status" value="1"/>
</dbReference>
<dbReference type="PANTHER" id="PTHR43698:SF1">
    <property type="entry name" value="BLL4564 PROTEIN"/>
    <property type="match status" value="1"/>
</dbReference>
<protein>
    <submittedName>
        <fullName evidence="3">Cupin</fullName>
    </submittedName>
</protein>
<dbReference type="Proteomes" id="UP000062255">
    <property type="component" value="Chromosome"/>
</dbReference>
<dbReference type="InterPro" id="IPR013096">
    <property type="entry name" value="Cupin_2"/>
</dbReference>
<dbReference type="STRING" id="134601.AFA91_19670"/>
<evidence type="ECO:0000313" key="3">
    <source>
        <dbReference type="EMBL" id="AKS36478.1"/>
    </source>
</evidence>